<dbReference type="PANTHER" id="PTHR38447">
    <property type="entry name" value="TRANSCRIPTION FACTOR YDEB-RELATED"/>
    <property type="match status" value="1"/>
</dbReference>
<dbReference type="Gene3D" id="1.20.58.1290">
    <property type="entry name" value="CarD-like, C-terminal domain"/>
    <property type="match status" value="1"/>
</dbReference>
<dbReference type="AlphaFoldDB" id="A0AA37UH47"/>
<dbReference type="EMBL" id="BSUL01000001">
    <property type="protein sequence ID" value="GMA28699.1"/>
    <property type="molecule type" value="Genomic_DNA"/>
</dbReference>
<accession>A0AA37UH47</accession>
<dbReference type="Proteomes" id="UP001157160">
    <property type="component" value="Unassembled WGS sequence"/>
</dbReference>
<evidence type="ECO:0000259" key="1">
    <source>
        <dbReference type="SMART" id="SM01058"/>
    </source>
</evidence>
<protein>
    <submittedName>
        <fullName evidence="2">CarD family transcriptional regulator</fullName>
    </submittedName>
</protein>
<proteinExistence type="predicted"/>
<dbReference type="PANTHER" id="PTHR38447:SF1">
    <property type="entry name" value="RNA POLYMERASE-BINDING TRANSCRIPTION FACTOR CARD"/>
    <property type="match status" value="1"/>
</dbReference>
<sequence length="155" mass="16943">MVGGVDTPMVALHSELHQLSLQVPVAQLEEVGLREVVAGDQLAKLRAVLGEDFVEEPSNWSRRFKSYEQKVATGDIMLFAEVVRDLSRRNWDKGVSPGEKRLLEKVRKQLIDELALVDGIAGEEAAEAYLDAAIRGEAVSTPSDPGSPGCRARAY</sequence>
<reference evidence="2 3" key="1">
    <citation type="journal article" date="2014" name="Int. J. Syst. Evol. Microbiol.">
        <title>Complete genome sequence of Corynebacterium casei LMG S-19264T (=DSM 44701T), isolated from a smear-ripened cheese.</title>
        <authorList>
            <consortium name="US DOE Joint Genome Institute (JGI-PGF)"/>
            <person name="Walter F."/>
            <person name="Albersmeier A."/>
            <person name="Kalinowski J."/>
            <person name="Ruckert C."/>
        </authorList>
    </citation>
    <scope>NUCLEOTIDE SEQUENCE [LARGE SCALE GENOMIC DNA]</scope>
    <source>
        <strain evidence="2 3">NBRC 112289</strain>
    </source>
</reference>
<keyword evidence="3" id="KW-1185">Reference proteome</keyword>
<dbReference type="InterPro" id="IPR048792">
    <property type="entry name" value="CarD_C"/>
</dbReference>
<comment type="caution">
    <text evidence="2">The sequence shown here is derived from an EMBL/GenBank/DDBJ whole genome shotgun (WGS) entry which is preliminary data.</text>
</comment>
<dbReference type="RefSeq" id="WP_348520006.1">
    <property type="nucleotide sequence ID" value="NZ_BSUL01000001.1"/>
</dbReference>
<evidence type="ECO:0000313" key="3">
    <source>
        <dbReference type="Proteomes" id="UP001157160"/>
    </source>
</evidence>
<dbReference type="InterPro" id="IPR042215">
    <property type="entry name" value="CarD-like_C"/>
</dbReference>
<feature type="domain" description="CarD-like/TRCF RNAP-interacting" evidence="1">
    <location>
        <begin position="2"/>
        <end position="87"/>
    </location>
</feature>
<evidence type="ECO:0000313" key="2">
    <source>
        <dbReference type="EMBL" id="GMA28699.1"/>
    </source>
</evidence>
<dbReference type="GO" id="GO:0009303">
    <property type="term" value="P:rRNA transcription"/>
    <property type="evidence" value="ECO:0007669"/>
    <property type="project" value="TreeGrafter"/>
</dbReference>
<gene>
    <name evidence="2" type="ORF">GCM10025874_19520</name>
</gene>
<dbReference type="Pfam" id="PF21095">
    <property type="entry name" value="CarD_C"/>
    <property type="match status" value="1"/>
</dbReference>
<dbReference type="InterPro" id="IPR052531">
    <property type="entry name" value="CarD-like_regulator"/>
</dbReference>
<name>A0AA37UH47_9MICO</name>
<dbReference type="InterPro" id="IPR003711">
    <property type="entry name" value="CarD-like/TRCF_RID"/>
</dbReference>
<dbReference type="SMART" id="SM01058">
    <property type="entry name" value="CarD_TRCF"/>
    <property type="match status" value="1"/>
</dbReference>
<organism evidence="2 3">
    <name type="scientific">Arenivirga flava</name>
    <dbReference type="NCBI Taxonomy" id="1930060"/>
    <lineage>
        <taxon>Bacteria</taxon>
        <taxon>Bacillati</taxon>
        <taxon>Actinomycetota</taxon>
        <taxon>Actinomycetes</taxon>
        <taxon>Micrococcales</taxon>
        <taxon>Microbacteriaceae</taxon>
        <taxon>Arenivirga</taxon>
    </lineage>
</organism>